<evidence type="ECO:0008006" key="3">
    <source>
        <dbReference type="Google" id="ProtNLM"/>
    </source>
</evidence>
<dbReference type="EMBL" id="JWSY01000001">
    <property type="protein sequence ID" value="KIC61011.1"/>
    <property type="molecule type" value="Genomic_DNA"/>
</dbReference>
<sequence length="186" mass="20902">MRAQKQGDLDGLCGLYAIVNAIELTGVVGPKSTFHRRLFKRLLNGLAEGELHQAMIDGLSQDQLLDIGTRAFRSVRRSYGVRFEIASLDDIWSPHDFAGFLDAIGELSRQPQTAVILNVVMPWVNHWSVVLRCNQNVLELRDSGRLQRLALRRFALSASSYRLAGRYTLVVRRIGGAARVRAMDLR</sequence>
<dbReference type="RefSeq" id="WP_039243593.1">
    <property type="nucleotide sequence ID" value="NZ_JWSY01000001.1"/>
</dbReference>
<dbReference type="AlphaFoldDB" id="A0A0B4D2V0"/>
<reference evidence="1 2" key="1">
    <citation type="submission" date="2014-12" db="EMBL/GenBank/DDBJ databases">
        <title>Genome sequencing of Brevundimonas nasdae TPW30.</title>
        <authorList>
            <person name="Tan P.W."/>
            <person name="Chan K.-G."/>
        </authorList>
    </citation>
    <scope>NUCLEOTIDE SEQUENCE [LARGE SCALE GENOMIC DNA]</scope>
    <source>
        <strain evidence="1 2">TPW30</strain>
    </source>
</reference>
<comment type="caution">
    <text evidence="1">The sequence shown here is derived from an EMBL/GenBank/DDBJ whole genome shotgun (WGS) entry which is preliminary data.</text>
</comment>
<evidence type="ECO:0000313" key="2">
    <source>
        <dbReference type="Proteomes" id="UP000031166"/>
    </source>
</evidence>
<name>A0A0B4D2V0_9CAUL</name>
<evidence type="ECO:0000313" key="1">
    <source>
        <dbReference type="EMBL" id="KIC61011.1"/>
    </source>
</evidence>
<organism evidence="1 2">
    <name type="scientific">Brevundimonas nasdae</name>
    <dbReference type="NCBI Taxonomy" id="172043"/>
    <lineage>
        <taxon>Bacteria</taxon>
        <taxon>Pseudomonadati</taxon>
        <taxon>Pseudomonadota</taxon>
        <taxon>Alphaproteobacteria</taxon>
        <taxon>Caulobacterales</taxon>
        <taxon>Caulobacteraceae</taxon>
        <taxon>Brevundimonas</taxon>
    </lineage>
</organism>
<accession>A0A0B4D2V0</accession>
<dbReference type="Proteomes" id="UP000031166">
    <property type="component" value="Unassembled WGS sequence"/>
</dbReference>
<gene>
    <name evidence="1" type="ORF">RM53_00020</name>
</gene>
<dbReference type="STRING" id="172043.RM53_00020"/>
<protein>
    <recommendedName>
        <fullName evidence="3">Peptidase C39 domain-containing protein</fullName>
    </recommendedName>
</protein>
<proteinExistence type="predicted"/>